<keyword evidence="1" id="KW-1133">Transmembrane helix</keyword>
<feature type="transmembrane region" description="Helical" evidence="1">
    <location>
        <begin position="209"/>
        <end position="230"/>
    </location>
</feature>
<reference evidence="3" key="1">
    <citation type="submission" date="2009-08" db="EMBL/GenBank/DDBJ databases">
        <title>The complete genome of Chitinophaga pinensis DSM 2588.</title>
        <authorList>
            <consortium name="US DOE Joint Genome Institute (JGI-PGF)"/>
            <person name="Lucas S."/>
            <person name="Copeland A."/>
            <person name="Lapidus A."/>
            <person name="Glavina del Rio T."/>
            <person name="Dalin E."/>
            <person name="Tice H."/>
            <person name="Bruce D."/>
            <person name="Goodwin L."/>
            <person name="Pitluck S."/>
            <person name="Kyrpides N."/>
            <person name="Mavromatis K."/>
            <person name="Ivanova N."/>
            <person name="Mikhailova N."/>
            <person name="Sims D."/>
            <person name="Meinche L."/>
            <person name="Brettin T."/>
            <person name="Detter J.C."/>
            <person name="Han C."/>
            <person name="Larimer F."/>
            <person name="Land M."/>
            <person name="Hauser L."/>
            <person name="Markowitz V."/>
            <person name="Cheng J.-F."/>
            <person name="Hugenholtz P."/>
            <person name="Woyke T."/>
            <person name="Wu D."/>
            <person name="Spring S."/>
            <person name="Klenk H.-P."/>
            <person name="Eisen J.A."/>
        </authorList>
    </citation>
    <scope>NUCLEOTIDE SEQUENCE [LARGE SCALE GENOMIC DNA]</scope>
    <source>
        <strain evidence="3">ATCC 43595 / DSM 2588 / LMG 13176 / NBRC 15968 / NCIMB 11800 / UQM 2034</strain>
    </source>
</reference>
<reference evidence="2 3" key="2">
    <citation type="journal article" date="2010" name="Stand. Genomic Sci.">
        <title>Complete genome sequence of Chitinophaga pinensis type strain (UQM 2034).</title>
        <authorList>
            <person name="Glavina Del Rio T."/>
            <person name="Abt B."/>
            <person name="Spring S."/>
            <person name="Lapidus A."/>
            <person name="Nolan M."/>
            <person name="Tice H."/>
            <person name="Copeland A."/>
            <person name="Cheng J.F."/>
            <person name="Chen F."/>
            <person name="Bruce D."/>
            <person name="Goodwin L."/>
            <person name="Pitluck S."/>
            <person name="Ivanova N."/>
            <person name="Mavromatis K."/>
            <person name="Mikhailova N."/>
            <person name="Pati A."/>
            <person name="Chen A."/>
            <person name="Palaniappan K."/>
            <person name="Land M."/>
            <person name="Hauser L."/>
            <person name="Chang Y.J."/>
            <person name="Jeffries C.D."/>
            <person name="Chain P."/>
            <person name="Saunders E."/>
            <person name="Detter J.C."/>
            <person name="Brettin T."/>
            <person name="Rohde M."/>
            <person name="Goker M."/>
            <person name="Bristow J."/>
            <person name="Eisen J.A."/>
            <person name="Markowitz V."/>
            <person name="Hugenholtz P."/>
            <person name="Kyrpides N.C."/>
            <person name="Klenk H.P."/>
            <person name="Lucas S."/>
        </authorList>
    </citation>
    <scope>NUCLEOTIDE SEQUENCE [LARGE SCALE GENOMIC DNA]</scope>
    <source>
        <strain evidence="3">ATCC 43595 / DSM 2588 / LMG 13176 / NBRC 15968 / NCIMB 11800 / UQM 2034</strain>
    </source>
</reference>
<dbReference type="KEGG" id="cpi:Cpin_5154"/>
<dbReference type="EMBL" id="CP001699">
    <property type="protein sequence ID" value="ACU62586.1"/>
    <property type="molecule type" value="Genomic_DNA"/>
</dbReference>
<dbReference type="RefSeq" id="WP_012792754.1">
    <property type="nucleotide sequence ID" value="NC_013132.1"/>
</dbReference>
<name>A0A979GXP4_CHIPD</name>
<evidence type="ECO:0000313" key="3">
    <source>
        <dbReference type="Proteomes" id="UP000002215"/>
    </source>
</evidence>
<evidence type="ECO:0000313" key="2">
    <source>
        <dbReference type="EMBL" id="ACU62586.1"/>
    </source>
</evidence>
<evidence type="ECO:0000256" key="1">
    <source>
        <dbReference type="SAM" id="Phobius"/>
    </source>
</evidence>
<feature type="transmembrane region" description="Helical" evidence="1">
    <location>
        <begin position="41"/>
        <end position="66"/>
    </location>
</feature>
<feature type="transmembrane region" description="Helical" evidence="1">
    <location>
        <begin position="168"/>
        <end position="189"/>
    </location>
</feature>
<protein>
    <submittedName>
        <fullName evidence="2">Uncharacterized protein</fullName>
    </submittedName>
</protein>
<sequence length="325" mass="37152">MKPGFAISFWSLYTLAFTIVLPTFLYYMADSVDRQPQESAAMAFFYLGLGVVSWLTLLFLFGRFMIRRLFTDKQRLEKSTREGTSITAKIVGKMQKGVMGDGSVVLELRLAFRNLAGTDVEMLYELNDSRPAEKRFEAGSTIDMKAGLQGKDATLAPMQMQVARNRKIVVLYVVVFFFFLLTAIIYPIFSYRQESQGAGWRFLTLFHPWISVPLINIGAGLFIGSLLHLISKASGDPKQPLRMIMYGIKTTGNILNYRQTGMYINEQPQIQFEIEYSDQLHNHHHINYKKIVSLLDVHKLSVGPQEIMFLPEEPEKIVFYEDLSV</sequence>
<accession>A0A979GXP4</accession>
<organism evidence="2 3">
    <name type="scientific">Chitinophaga pinensis (strain ATCC 43595 / DSM 2588 / LMG 13176 / NBRC 15968 / NCIMB 11800 / UQM 2034)</name>
    <dbReference type="NCBI Taxonomy" id="485918"/>
    <lineage>
        <taxon>Bacteria</taxon>
        <taxon>Pseudomonadati</taxon>
        <taxon>Bacteroidota</taxon>
        <taxon>Chitinophagia</taxon>
        <taxon>Chitinophagales</taxon>
        <taxon>Chitinophagaceae</taxon>
        <taxon>Chitinophaga</taxon>
    </lineage>
</organism>
<gene>
    <name evidence="2" type="ordered locus">Cpin_5154</name>
</gene>
<keyword evidence="1" id="KW-0812">Transmembrane</keyword>
<dbReference type="OrthoDB" id="662998at2"/>
<dbReference type="Proteomes" id="UP000002215">
    <property type="component" value="Chromosome"/>
</dbReference>
<keyword evidence="1" id="KW-0472">Membrane</keyword>
<proteinExistence type="predicted"/>
<dbReference type="AlphaFoldDB" id="A0A979GXP4"/>
<feature type="transmembrane region" description="Helical" evidence="1">
    <location>
        <begin position="7"/>
        <end position="29"/>
    </location>
</feature>